<evidence type="ECO:0000259" key="1">
    <source>
        <dbReference type="Pfam" id="PF01408"/>
    </source>
</evidence>
<dbReference type="AlphaFoldDB" id="A0A290HR39"/>
<dbReference type="InterPro" id="IPR055170">
    <property type="entry name" value="GFO_IDH_MocA-like_dom"/>
</dbReference>
<dbReference type="PANTHER" id="PTHR43377:SF1">
    <property type="entry name" value="BILIVERDIN REDUCTASE A"/>
    <property type="match status" value="1"/>
</dbReference>
<dbReference type="GO" id="GO:0000166">
    <property type="term" value="F:nucleotide binding"/>
    <property type="evidence" value="ECO:0007669"/>
    <property type="project" value="InterPro"/>
</dbReference>
<dbReference type="InterPro" id="IPR000683">
    <property type="entry name" value="Gfo/Idh/MocA-like_OxRdtase_N"/>
</dbReference>
<evidence type="ECO:0000313" key="3">
    <source>
        <dbReference type="EMBL" id="ATB70168.1"/>
    </source>
</evidence>
<gene>
    <name evidence="3" type="ORF">SJPD1_2063</name>
</gene>
<evidence type="ECO:0000313" key="4">
    <source>
        <dbReference type="Proteomes" id="UP000217349"/>
    </source>
</evidence>
<feature type="domain" description="Gfo/Idh/MocA-like oxidoreductase N-terminal" evidence="1">
    <location>
        <begin position="3"/>
        <end position="115"/>
    </location>
</feature>
<name>A0A290HR39_9BACT</name>
<evidence type="ECO:0000259" key="2">
    <source>
        <dbReference type="Pfam" id="PF22725"/>
    </source>
</evidence>
<dbReference type="PANTHER" id="PTHR43377">
    <property type="entry name" value="BILIVERDIN REDUCTASE A"/>
    <property type="match status" value="1"/>
</dbReference>
<accession>A0A290HR39</accession>
<feature type="domain" description="GFO/IDH/MocA-like oxidoreductase" evidence="2">
    <location>
        <begin position="153"/>
        <end position="230"/>
    </location>
</feature>
<sequence>MMVKVALIGLGSMGQNHYRVLKSLPEFELTALCDIQQTREYDEPFYTDIDEMLEKADFQAVVIVVPTFLHKSVALKCLAKGKDLFIEKPVASNCEEASEILKAAQKANAKVCVGYIERFNPVVSALINELEGKEIYSIGITRVGPFPPRIADVGILTDLSVHDIDLIRFITKHEIEKVSIYKSQKIHNHHEDNAILSFQLSGEIVASITTNWLTPFRKRTIEVATKEGYYEADLMAQDLTEYSEYQKNNSYVIRKVMLKKEEPLIREHKAFAQYIETGDRHGLSTIEDSMITLDISSRKA</sequence>
<dbReference type="EMBL" id="CP023275">
    <property type="protein sequence ID" value="ATB70168.1"/>
    <property type="molecule type" value="Genomic_DNA"/>
</dbReference>
<reference evidence="4" key="1">
    <citation type="submission" date="2017-09" db="EMBL/GenBank/DDBJ databases">
        <title>The complete genome of Sulfurospirillum sp. JPD-1.</title>
        <authorList>
            <person name="Goris T."/>
        </authorList>
    </citation>
    <scope>NUCLEOTIDE SEQUENCE [LARGE SCALE GENOMIC DNA]</scope>
    <source>
        <strain evidence="4">JPD-1</strain>
    </source>
</reference>
<dbReference type="InterPro" id="IPR051450">
    <property type="entry name" value="Gfo/Idh/MocA_Oxidoreductases"/>
</dbReference>
<proteinExistence type="predicted"/>
<dbReference type="EC" id="1.1.1.370" evidence="3"/>
<dbReference type="Pfam" id="PF22725">
    <property type="entry name" value="GFO_IDH_MocA_C3"/>
    <property type="match status" value="1"/>
</dbReference>
<dbReference type="Pfam" id="PF01408">
    <property type="entry name" value="GFO_IDH_MocA"/>
    <property type="match status" value="1"/>
</dbReference>
<protein>
    <submittedName>
        <fullName evidence="3">Scyllo-inositol 2-dehydrogenase (NAD(+))</fullName>
        <ecNumber evidence="3">1.1.1.370</ecNumber>
    </submittedName>
</protein>
<dbReference type="SUPFAM" id="SSF55347">
    <property type="entry name" value="Glyceraldehyde-3-phosphate dehydrogenase-like, C-terminal domain"/>
    <property type="match status" value="1"/>
</dbReference>
<organism evidence="3 4">
    <name type="scientific">Sulfurospirillum diekertiae</name>
    <dbReference type="NCBI Taxonomy" id="1854492"/>
    <lineage>
        <taxon>Bacteria</taxon>
        <taxon>Pseudomonadati</taxon>
        <taxon>Campylobacterota</taxon>
        <taxon>Epsilonproteobacteria</taxon>
        <taxon>Campylobacterales</taxon>
        <taxon>Sulfurospirillaceae</taxon>
        <taxon>Sulfurospirillum</taxon>
    </lineage>
</organism>
<dbReference type="Gene3D" id="3.40.50.720">
    <property type="entry name" value="NAD(P)-binding Rossmann-like Domain"/>
    <property type="match status" value="1"/>
</dbReference>
<dbReference type="InterPro" id="IPR036291">
    <property type="entry name" value="NAD(P)-bd_dom_sf"/>
</dbReference>
<dbReference type="GO" id="GO:0016491">
    <property type="term" value="F:oxidoreductase activity"/>
    <property type="evidence" value="ECO:0007669"/>
    <property type="project" value="UniProtKB-KW"/>
</dbReference>
<keyword evidence="3" id="KW-0560">Oxidoreductase</keyword>
<dbReference type="KEGG" id="sulj:SJPD1_2063"/>
<dbReference type="Gene3D" id="3.30.360.10">
    <property type="entry name" value="Dihydrodipicolinate Reductase, domain 2"/>
    <property type="match status" value="1"/>
</dbReference>
<dbReference type="SUPFAM" id="SSF51735">
    <property type="entry name" value="NAD(P)-binding Rossmann-fold domains"/>
    <property type="match status" value="1"/>
</dbReference>
<dbReference type="Proteomes" id="UP000217349">
    <property type="component" value="Chromosome"/>
</dbReference>